<name>A0AC34QHX4_9BILA</name>
<protein>
    <submittedName>
        <fullName evidence="2">K Homology domain-containing protein</fullName>
    </submittedName>
</protein>
<dbReference type="Proteomes" id="UP000887576">
    <property type="component" value="Unplaced"/>
</dbReference>
<evidence type="ECO:0000313" key="2">
    <source>
        <dbReference type="WBParaSite" id="JU765_v2.g16533.t2"/>
    </source>
</evidence>
<evidence type="ECO:0000313" key="1">
    <source>
        <dbReference type="Proteomes" id="UP000887576"/>
    </source>
</evidence>
<proteinExistence type="predicted"/>
<dbReference type="WBParaSite" id="JU765_v2.g16533.t2">
    <property type="protein sequence ID" value="JU765_v2.g16533.t2"/>
    <property type="gene ID" value="JU765_v2.g16533"/>
</dbReference>
<sequence length="541" mass="58220">MAEEKYTAGQKRQNSDSSGPASKKAHMSDAEVQIKILIPAAAVGALIGKGGESMRNLKNESGCRVQMSKTQEVYHNTNERICLVKGKVASCMMVVQTILDRIKEKADNSGHTDPYDLKGIDRSKEMKLIVPNTSAGMVIGKSGASIKEIRESTGASIQMKLIVPNTSAGMVIGKSGASIKEIRESTGASIQVYPKAGSEEAKVSPERVITVGAENIQVLLDAVSKVLEKVAADPLHAQTIDNPPKSGYSGPGDNSQYDYSRQQQSSNYGNLGQYPSNSNPVWQSQQSLVGDQGYMKQPQSGYTQGPKMNPMQGMGNNDLLAFLDNLQSTLRTSGFNEGSVSEIMAAMQVLAKYNIMGLGLGIGVATMAQMRQADQGMPQQPMMQQPPQQRYDMGPNPMMNAPVMGSLMDPNADRGDSNLVSGHTGGVLIDVMSQKKNGSAENFAASVIKEIRSEDGIMELEVPDVVCGAVLGPKAKTLVEIQQSTNCKVEVHKRGEGNVSAGCRLISLTGDRKSIMNGRLMIERVINIEQSRRNQNGRTNY</sequence>
<accession>A0AC34QHX4</accession>
<organism evidence="1 2">
    <name type="scientific">Panagrolaimus sp. JU765</name>
    <dbReference type="NCBI Taxonomy" id="591449"/>
    <lineage>
        <taxon>Eukaryota</taxon>
        <taxon>Metazoa</taxon>
        <taxon>Ecdysozoa</taxon>
        <taxon>Nematoda</taxon>
        <taxon>Chromadorea</taxon>
        <taxon>Rhabditida</taxon>
        <taxon>Tylenchina</taxon>
        <taxon>Panagrolaimomorpha</taxon>
        <taxon>Panagrolaimoidea</taxon>
        <taxon>Panagrolaimidae</taxon>
        <taxon>Panagrolaimus</taxon>
    </lineage>
</organism>
<reference evidence="2" key="1">
    <citation type="submission" date="2022-11" db="UniProtKB">
        <authorList>
            <consortium name="WormBaseParasite"/>
        </authorList>
    </citation>
    <scope>IDENTIFICATION</scope>
</reference>